<dbReference type="EMBL" id="VUJU01007711">
    <property type="protein sequence ID" value="KAF0741438.1"/>
    <property type="molecule type" value="Genomic_DNA"/>
</dbReference>
<proteinExistence type="predicted"/>
<dbReference type="AlphaFoldDB" id="A0A6G0XLV6"/>
<comment type="caution">
    <text evidence="2">The sequence shown here is derived from an EMBL/GenBank/DDBJ whole genome shotgun (WGS) entry which is preliminary data.</text>
</comment>
<feature type="transmembrane region" description="Helical" evidence="1">
    <location>
        <begin position="86"/>
        <end position="104"/>
    </location>
</feature>
<name>A0A6G0XLV6_APHCR</name>
<evidence type="ECO:0000313" key="3">
    <source>
        <dbReference type="Proteomes" id="UP000478052"/>
    </source>
</evidence>
<keyword evidence="1" id="KW-0812">Transmembrane</keyword>
<keyword evidence="1" id="KW-0472">Membrane</keyword>
<keyword evidence="3" id="KW-1185">Reference proteome</keyword>
<accession>A0A6G0XLV6</accession>
<keyword evidence="1" id="KW-1133">Transmembrane helix</keyword>
<dbReference type="Proteomes" id="UP000478052">
    <property type="component" value="Unassembled WGS sequence"/>
</dbReference>
<evidence type="ECO:0000313" key="2">
    <source>
        <dbReference type="EMBL" id="KAF0741438.1"/>
    </source>
</evidence>
<reference evidence="2 3" key="1">
    <citation type="submission" date="2019-08" db="EMBL/GenBank/DDBJ databases">
        <title>Whole genome of Aphis craccivora.</title>
        <authorList>
            <person name="Voronova N.V."/>
            <person name="Shulinski R.S."/>
            <person name="Bandarenka Y.V."/>
            <person name="Zhorov D.G."/>
            <person name="Warner D."/>
        </authorList>
    </citation>
    <scope>NUCLEOTIDE SEQUENCE [LARGE SCALE GENOMIC DNA]</scope>
    <source>
        <strain evidence="2">180601</strain>
        <tissue evidence="2">Whole Body</tissue>
    </source>
</reference>
<protein>
    <submittedName>
        <fullName evidence="2">Miple protein</fullName>
    </submittedName>
</protein>
<gene>
    <name evidence="2" type="ORF">FWK35_00018202</name>
</gene>
<sequence length="123" mass="13883">MFIKMYLRGRHFLNIVVWVSESISKFKDLFKLNLCTHGIGKGLGGSNAKAVPSRLSIKPEKKVNSLSYYKNDLFVQSLNEVMNMKFLCIIMVILLLVAIAMVSLNKTGLNEQPLNRLAIAFFS</sequence>
<organism evidence="2 3">
    <name type="scientific">Aphis craccivora</name>
    <name type="common">Cowpea aphid</name>
    <dbReference type="NCBI Taxonomy" id="307492"/>
    <lineage>
        <taxon>Eukaryota</taxon>
        <taxon>Metazoa</taxon>
        <taxon>Ecdysozoa</taxon>
        <taxon>Arthropoda</taxon>
        <taxon>Hexapoda</taxon>
        <taxon>Insecta</taxon>
        <taxon>Pterygota</taxon>
        <taxon>Neoptera</taxon>
        <taxon>Paraneoptera</taxon>
        <taxon>Hemiptera</taxon>
        <taxon>Sternorrhyncha</taxon>
        <taxon>Aphidomorpha</taxon>
        <taxon>Aphidoidea</taxon>
        <taxon>Aphididae</taxon>
        <taxon>Aphidini</taxon>
        <taxon>Aphis</taxon>
        <taxon>Aphis</taxon>
    </lineage>
</organism>
<evidence type="ECO:0000256" key="1">
    <source>
        <dbReference type="SAM" id="Phobius"/>
    </source>
</evidence>